<reference evidence="2" key="1">
    <citation type="submission" date="2019-11" db="EMBL/GenBank/DDBJ databases">
        <title>Spread of Macrolides and rifampicin resistant Rhodococcus equi in clinical isolates in the USA.</title>
        <authorList>
            <person name="Alvarez-Narvaez S."/>
            <person name="Huber L."/>
            <person name="Cohen N.D."/>
            <person name="Slovis N."/>
            <person name="Greiter M."/>
            <person name="Giguere S."/>
            <person name="Hart K."/>
        </authorList>
    </citation>
    <scope>NUCLEOTIDE SEQUENCE</scope>
    <source>
        <strain evidence="2">Lh_38</strain>
    </source>
</reference>
<dbReference type="EMBL" id="WUXD01000070">
    <property type="protein sequence ID" value="MBM4629760.1"/>
    <property type="molecule type" value="Genomic_DNA"/>
</dbReference>
<organism evidence="2 3">
    <name type="scientific">Rhodococcus hoagii</name>
    <name type="common">Corynebacterium equii</name>
    <dbReference type="NCBI Taxonomy" id="43767"/>
    <lineage>
        <taxon>Bacteria</taxon>
        <taxon>Bacillati</taxon>
        <taxon>Actinomycetota</taxon>
        <taxon>Actinomycetes</taxon>
        <taxon>Mycobacteriales</taxon>
        <taxon>Nocardiaceae</taxon>
        <taxon>Prescottella</taxon>
    </lineage>
</organism>
<keyword evidence="1" id="KW-0812">Transmembrane</keyword>
<evidence type="ECO:0000313" key="3">
    <source>
        <dbReference type="Proteomes" id="UP000738270"/>
    </source>
</evidence>
<feature type="non-terminal residue" evidence="2">
    <location>
        <position position="39"/>
    </location>
</feature>
<feature type="transmembrane region" description="Helical" evidence="1">
    <location>
        <begin position="6"/>
        <end position="23"/>
    </location>
</feature>
<comment type="caution">
    <text evidence="2">The sequence shown here is derived from an EMBL/GenBank/DDBJ whole genome shotgun (WGS) entry which is preliminary data.</text>
</comment>
<dbReference type="Proteomes" id="UP000738270">
    <property type="component" value="Unassembled WGS sequence"/>
</dbReference>
<keyword evidence="1" id="KW-0472">Membrane</keyword>
<evidence type="ECO:0000313" key="2">
    <source>
        <dbReference type="EMBL" id="MBM4629760.1"/>
    </source>
</evidence>
<dbReference type="AlphaFoldDB" id="A0AAP2ARY8"/>
<proteinExistence type="predicted"/>
<protein>
    <submittedName>
        <fullName evidence="2">Na(+)/H(+) antiporter subunit C</fullName>
    </submittedName>
</protein>
<evidence type="ECO:0000256" key="1">
    <source>
        <dbReference type="SAM" id="Phobius"/>
    </source>
</evidence>
<gene>
    <name evidence="2" type="ORF">GS453_24135</name>
</gene>
<sequence>MNADLATLVLIGVLTASGVYLLIERSITRMLLGLLLVGN</sequence>
<keyword evidence="1" id="KW-1133">Transmembrane helix</keyword>
<name>A0AAP2ARY8_RHOHA</name>
<accession>A0AAP2ARY8</accession>